<dbReference type="PRINTS" id="PR00081">
    <property type="entry name" value="GDHRDH"/>
</dbReference>
<keyword evidence="2" id="KW-0560">Oxidoreductase</keyword>
<comment type="similarity">
    <text evidence="1">Belongs to the short-chain dehydrogenases/reductases (SDR) family.</text>
</comment>
<name>G6EGE4_9SPHN</name>
<dbReference type="OrthoDB" id="9792355at2"/>
<dbReference type="PANTHER" id="PTHR24321:SF8">
    <property type="entry name" value="ESTRADIOL 17-BETA-DEHYDROGENASE 8-RELATED"/>
    <property type="match status" value="1"/>
</dbReference>
<dbReference type="RefSeq" id="WP_007014386.1">
    <property type="nucleotide sequence ID" value="NZ_AGFM01000055.1"/>
</dbReference>
<dbReference type="SUPFAM" id="SSF51735">
    <property type="entry name" value="NAD(P)-binding Rossmann-fold domains"/>
    <property type="match status" value="1"/>
</dbReference>
<comment type="caution">
    <text evidence="3">The sequence shown here is derived from an EMBL/GenBank/DDBJ whole genome shotgun (WGS) entry which is preliminary data.</text>
</comment>
<dbReference type="EMBL" id="AGFM01000055">
    <property type="protein sequence ID" value="EHJ59595.1"/>
    <property type="molecule type" value="Genomic_DNA"/>
</dbReference>
<reference evidence="3 4" key="1">
    <citation type="journal article" date="2012" name="J. Bacteriol.">
        <title>Genome sequence of benzo(a)pyrene-degrading bacterium Novosphingobium pentaromativorans US6-1.</title>
        <authorList>
            <person name="Luo Y.R."/>
            <person name="Kang S.G."/>
            <person name="Kim S.J."/>
            <person name="Kim M.R."/>
            <person name="Li N."/>
            <person name="Lee J.H."/>
            <person name="Kwon K.K."/>
        </authorList>
    </citation>
    <scope>NUCLEOTIDE SEQUENCE [LARGE SCALE GENOMIC DNA]</scope>
    <source>
        <strain evidence="3 4">US6-1</strain>
    </source>
</reference>
<accession>G6EGE4</accession>
<evidence type="ECO:0000256" key="2">
    <source>
        <dbReference type="ARBA" id="ARBA00023002"/>
    </source>
</evidence>
<dbReference type="PROSITE" id="PS00061">
    <property type="entry name" value="ADH_SHORT"/>
    <property type="match status" value="1"/>
</dbReference>
<dbReference type="InterPro" id="IPR020904">
    <property type="entry name" value="Sc_DH/Rdtase_CS"/>
</dbReference>
<dbReference type="Pfam" id="PF13561">
    <property type="entry name" value="adh_short_C2"/>
    <property type="match status" value="1"/>
</dbReference>
<dbReference type="AlphaFoldDB" id="G6EGE4"/>
<evidence type="ECO:0000256" key="1">
    <source>
        <dbReference type="ARBA" id="ARBA00006484"/>
    </source>
</evidence>
<proteinExistence type="inferred from homology"/>
<sequence>MGRLEGKVALVTGSAAGIGQAIAWRYAREGAQVLATDISSEMDETVAQGEGRIVAAHCDVTDPKSIQSCVAQCIDRFGGIDVMCNNAGFPAPLVPVDELRFEDWKRSYSVNVDGVFHGIQAAAPHMKEKGGAIINMASIGSVKALPNLAAYASSKAAVMQLTKVAALDLGKYGIRVNAIGPGYIRTTFGGGYSDEVAEMLAEQNPMGRIGEPDDVAGVALFLASDDARWVNGAMHFVCGGSSAL</sequence>
<dbReference type="CDD" id="cd05233">
    <property type="entry name" value="SDR_c"/>
    <property type="match status" value="1"/>
</dbReference>
<evidence type="ECO:0000313" key="4">
    <source>
        <dbReference type="Proteomes" id="UP000004030"/>
    </source>
</evidence>
<evidence type="ECO:0000313" key="3">
    <source>
        <dbReference type="EMBL" id="EHJ59595.1"/>
    </source>
</evidence>
<organism evidence="3 4">
    <name type="scientific">Novosphingobium pentaromativorans US6-1</name>
    <dbReference type="NCBI Taxonomy" id="1088721"/>
    <lineage>
        <taxon>Bacteria</taxon>
        <taxon>Pseudomonadati</taxon>
        <taxon>Pseudomonadota</taxon>
        <taxon>Alphaproteobacteria</taxon>
        <taxon>Sphingomonadales</taxon>
        <taxon>Sphingomonadaceae</taxon>
        <taxon>Novosphingobium</taxon>
    </lineage>
</organism>
<dbReference type="PATRIC" id="fig|1088721.3.peg.3432"/>
<dbReference type="InterPro" id="IPR002347">
    <property type="entry name" value="SDR_fam"/>
</dbReference>
<dbReference type="InterPro" id="IPR036291">
    <property type="entry name" value="NAD(P)-bd_dom_sf"/>
</dbReference>
<dbReference type="Proteomes" id="UP000004030">
    <property type="component" value="Unassembled WGS sequence"/>
</dbReference>
<dbReference type="GO" id="GO:0016491">
    <property type="term" value="F:oxidoreductase activity"/>
    <property type="evidence" value="ECO:0007669"/>
    <property type="project" value="UniProtKB-KW"/>
</dbReference>
<dbReference type="PANTHER" id="PTHR24321">
    <property type="entry name" value="DEHYDROGENASES, SHORT CHAIN"/>
    <property type="match status" value="1"/>
</dbReference>
<evidence type="ECO:0008006" key="5">
    <source>
        <dbReference type="Google" id="ProtNLM"/>
    </source>
</evidence>
<dbReference type="Gene3D" id="3.40.50.720">
    <property type="entry name" value="NAD(P)-binding Rossmann-like Domain"/>
    <property type="match status" value="1"/>
</dbReference>
<dbReference type="eggNOG" id="COG1028">
    <property type="taxonomic scope" value="Bacteria"/>
</dbReference>
<protein>
    <recommendedName>
        <fullName evidence="5">Short-chain dehydrogenase/reductase SDR</fullName>
    </recommendedName>
</protein>
<dbReference type="FunFam" id="3.40.50.720:FF:000084">
    <property type="entry name" value="Short-chain dehydrogenase reductase"/>
    <property type="match status" value="1"/>
</dbReference>
<keyword evidence="4" id="KW-1185">Reference proteome</keyword>
<gene>
    <name evidence="3" type="ORF">NSU_3478</name>
</gene>
<dbReference type="KEGG" id="npn:JI59_21615"/>
<dbReference type="NCBIfam" id="NF005559">
    <property type="entry name" value="PRK07231.1"/>
    <property type="match status" value="1"/>
</dbReference>
<dbReference type="PRINTS" id="PR00080">
    <property type="entry name" value="SDRFAMILY"/>
</dbReference>